<dbReference type="Pfam" id="PF13411">
    <property type="entry name" value="MerR_1"/>
    <property type="match status" value="1"/>
</dbReference>
<evidence type="ECO:0000313" key="4">
    <source>
        <dbReference type="EMBL" id="KEO98935.1"/>
    </source>
</evidence>
<dbReference type="InterPro" id="IPR047057">
    <property type="entry name" value="MerR_fam"/>
</dbReference>
<name>A0A074N209_9SPHN</name>
<dbReference type="Gene3D" id="1.10.1660.10">
    <property type="match status" value="1"/>
</dbReference>
<keyword evidence="5" id="KW-1185">Reference proteome</keyword>
<keyword evidence="1" id="KW-0238">DNA-binding</keyword>
<dbReference type="OrthoDB" id="9803659at2"/>
<dbReference type="KEGG" id="elq:Ga0102493_112570"/>
<protein>
    <submittedName>
        <fullName evidence="4">Transcriptional regulator</fullName>
    </submittedName>
</protein>
<evidence type="ECO:0000259" key="3">
    <source>
        <dbReference type="PROSITE" id="PS50937"/>
    </source>
</evidence>
<evidence type="ECO:0000313" key="5">
    <source>
        <dbReference type="Proteomes" id="UP000027866"/>
    </source>
</evidence>
<dbReference type="AlphaFoldDB" id="A0A074N209"/>
<organism evidence="4 5">
    <name type="scientific">Erythrobacter litoralis</name>
    <dbReference type="NCBI Taxonomy" id="39960"/>
    <lineage>
        <taxon>Bacteria</taxon>
        <taxon>Pseudomonadati</taxon>
        <taxon>Pseudomonadota</taxon>
        <taxon>Alphaproteobacteria</taxon>
        <taxon>Sphingomonadales</taxon>
        <taxon>Erythrobacteraceae</taxon>
        <taxon>Erythrobacter/Porphyrobacter group</taxon>
        <taxon>Erythrobacter</taxon>
    </lineage>
</organism>
<dbReference type="SMART" id="SM00422">
    <property type="entry name" value="HTH_MERR"/>
    <property type="match status" value="1"/>
</dbReference>
<dbReference type="SUPFAM" id="SSF46955">
    <property type="entry name" value="Putative DNA-binding domain"/>
    <property type="match status" value="1"/>
</dbReference>
<evidence type="ECO:0000256" key="2">
    <source>
        <dbReference type="SAM" id="MobiDB-lite"/>
    </source>
</evidence>
<sequence length="160" mass="18251">MVTAPARKPASGSIDAKPAAETEQRRSSAHLDRPDKHAREQYSISDLTSEFGCTARALRFYEDEGLISPARVGLTRVYSKRDRARLAWIMRAKNVGFSLNEIREMIDLYDLDDGRVEQRRVTIEKCREHIAKLKEQRADIDSSIKDLTEFVAEIEKLDLG</sequence>
<comment type="caution">
    <text evidence="4">The sequence shown here is derived from an EMBL/GenBank/DDBJ whole genome shotgun (WGS) entry which is preliminary data.</text>
</comment>
<dbReference type="PATRIC" id="fig|39960.10.peg.1667"/>
<dbReference type="RefSeq" id="WP_051697634.1">
    <property type="nucleotide sequence ID" value="NZ_CP017057.1"/>
</dbReference>
<dbReference type="GO" id="GO:0003677">
    <property type="term" value="F:DNA binding"/>
    <property type="evidence" value="ECO:0007669"/>
    <property type="project" value="UniProtKB-KW"/>
</dbReference>
<dbReference type="InterPro" id="IPR000551">
    <property type="entry name" value="MerR-type_HTH_dom"/>
</dbReference>
<feature type="compositionally biased region" description="Basic and acidic residues" evidence="2">
    <location>
        <begin position="18"/>
        <end position="39"/>
    </location>
</feature>
<evidence type="ECO:0000256" key="1">
    <source>
        <dbReference type="ARBA" id="ARBA00023125"/>
    </source>
</evidence>
<dbReference type="PANTHER" id="PTHR30204">
    <property type="entry name" value="REDOX-CYCLING DRUG-SENSING TRANSCRIPTIONAL ACTIVATOR SOXR"/>
    <property type="match status" value="1"/>
</dbReference>
<feature type="region of interest" description="Disordered" evidence="2">
    <location>
        <begin position="1"/>
        <end position="39"/>
    </location>
</feature>
<reference evidence="4 5" key="1">
    <citation type="submission" date="2014-04" db="EMBL/GenBank/DDBJ databases">
        <title>A comprehensive comparison of genomes of Erythrobacter spp. Strains.</title>
        <authorList>
            <person name="Zheng Q."/>
        </authorList>
    </citation>
    <scope>NUCLEOTIDE SEQUENCE [LARGE SCALE GENOMIC DNA]</scope>
    <source>
        <strain evidence="4 5">DSM 8509</strain>
    </source>
</reference>
<dbReference type="PANTHER" id="PTHR30204:SF58">
    <property type="entry name" value="HTH-TYPE TRANSCRIPTIONAL REGULATOR YFMP"/>
    <property type="match status" value="1"/>
</dbReference>
<dbReference type="EMBL" id="JMIX01000003">
    <property type="protein sequence ID" value="KEO98935.1"/>
    <property type="molecule type" value="Genomic_DNA"/>
</dbReference>
<proteinExistence type="predicted"/>
<dbReference type="PROSITE" id="PS50937">
    <property type="entry name" value="HTH_MERR_2"/>
    <property type="match status" value="1"/>
</dbReference>
<accession>A0A074N209</accession>
<dbReference type="GO" id="GO:0003700">
    <property type="term" value="F:DNA-binding transcription factor activity"/>
    <property type="evidence" value="ECO:0007669"/>
    <property type="project" value="InterPro"/>
</dbReference>
<feature type="domain" description="HTH merR-type" evidence="3">
    <location>
        <begin position="41"/>
        <end position="108"/>
    </location>
</feature>
<dbReference type="CDD" id="cd04776">
    <property type="entry name" value="HTH_GnyR"/>
    <property type="match status" value="1"/>
</dbReference>
<dbReference type="InterPro" id="IPR009061">
    <property type="entry name" value="DNA-bd_dom_put_sf"/>
</dbReference>
<dbReference type="Proteomes" id="UP000027866">
    <property type="component" value="Unassembled WGS sequence"/>
</dbReference>
<gene>
    <name evidence="4" type="ORF">EH32_07465</name>
</gene>